<name>A0A934TLS9_9RHOB</name>
<keyword evidence="4" id="KW-1185">Reference proteome</keyword>
<evidence type="ECO:0000256" key="1">
    <source>
        <dbReference type="ARBA" id="ARBA00008791"/>
    </source>
</evidence>
<dbReference type="AlphaFoldDB" id="A0A934TLS9"/>
<gene>
    <name evidence="3" type="ORF">CCR87_11250</name>
</gene>
<proteinExistence type="inferred from homology"/>
<evidence type="ECO:0000259" key="2">
    <source>
        <dbReference type="Pfam" id="PF00582"/>
    </source>
</evidence>
<organism evidence="3 4">
    <name type="scientific">Rhodobaculum claviforme</name>
    <dbReference type="NCBI Taxonomy" id="1549854"/>
    <lineage>
        <taxon>Bacteria</taxon>
        <taxon>Pseudomonadati</taxon>
        <taxon>Pseudomonadota</taxon>
        <taxon>Alphaproteobacteria</taxon>
        <taxon>Rhodobacterales</taxon>
        <taxon>Paracoccaceae</taxon>
        <taxon>Rhodobaculum</taxon>
    </lineage>
</organism>
<comment type="similarity">
    <text evidence="1">Belongs to the universal stress protein A family.</text>
</comment>
<feature type="domain" description="UspA" evidence="2">
    <location>
        <begin position="2"/>
        <end position="157"/>
    </location>
</feature>
<dbReference type="Proteomes" id="UP000706333">
    <property type="component" value="Unassembled WGS sequence"/>
</dbReference>
<dbReference type="PRINTS" id="PR01438">
    <property type="entry name" value="UNVRSLSTRESS"/>
</dbReference>
<dbReference type="Pfam" id="PF00582">
    <property type="entry name" value="Usp"/>
    <property type="match status" value="2"/>
</dbReference>
<accession>A0A934TLS9</accession>
<reference evidence="3" key="2">
    <citation type="journal article" date="2020" name="Microorganisms">
        <title>Osmotic Adaptation and Compatible Solute Biosynthesis of Phototrophic Bacteria as Revealed from Genome Analyses.</title>
        <authorList>
            <person name="Imhoff J.F."/>
            <person name="Rahn T."/>
            <person name="Kunzel S."/>
            <person name="Keller A."/>
            <person name="Neulinger S.C."/>
        </authorList>
    </citation>
    <scope>NUCLEOTIDE SEQUENCE</scope>
    <source>
        <strain evidence="3">LMG 28126</strain>
    </source>
</reference>
<dbReference type="EMBL" id="NHSD01000278">
    <property type="protein sequence ID" value="MBK5927894.1"/>
    <property type="molecule type" value="Genomic_DNA"/>
</dbReference>
<dbReference type="CDD" id="cd00293">
    <property type="entry name" value="USP-like"/>
    <property type="match status" value="2"/>
</dbReference>
<reference evidence="3" key="1">
    <citation type="submission" date="2017-05" db="EMBL/GenBank/DDBJ databases">
        <authorList>
            <person name="Imhoff J.F."/>
            <person name="Rahn T."/>
            <person name="Kuenzel S."/>
            <person name="Neulinger S.C."/>
        </authorList>
    </citation>
    <scope>NUCLEOTIDE SEQUENCE</scope>
    <source>
        <strain evidence="3">LMG 28126</strain>
    </source>
</reference>
<dbReference type="PANTHER" id="PTHR46268">
    <property type="entry name" value="STRESS RESPONSE PROTEIN NHAX"/>
    <property type="match status" value="1"/>
</dbReference>
<evidence type="ECO:0000313" key="3">
    <source>
        <dbReference type="EMBL" id="MBK5927894.1"/>
    </source>
</evidence>
<dbReference type="RefSeq" id="WP_201157645.1">
    <property type="nucleotide sequence ID" value="NZ_NHSD01000278.1"/>
</dbReference>
<dbReference type="Gene3D" id="3.40.50.12370">
    <property type="match status" value="1"/>
</dbReference>
<dbReference type="InterPro" id="IPR006016">
    <property type="entry name" value="UspA"/>
</dbReference>
<dbReference type="PANTHER" id="PTHR46268:SF15">
    <property type="entry name" value="UNIVERSAL STRESS PROTEIN HP_0031"/>
    <property type="match status" value="1"/>
</dbReference>
<evidence type="ECO:0000313" key="4">
    <source>
        <dbReference type="Proteomes" id="UP000706333"/>
    </source>
</evidence>
<protein>
    <recommendedName>
        <fullName evidence="2">UspA domain-containing protein</fullName>
    </recommendedName>
</protein>
<comment type="caution">
    <text evidence="3">The sequence shown here is derived from an EMBL/GenBank/DDBJ whole genome shotgun (WGS) entry which is preliminary data.</text>
</comment>
<feature type="domain" description="UspA" evidence="2">
    <location>
        <begin position="210"/>
        <end position="280"/>
    </location>
</feature>
<dbReference type="InterPro" id="IPR006015">
    <property type="entry name" value="Universal_stress_UspA"/>
</dbReference>
<sequence length="280" mass="29683">MDTIAAFIDGSTYAASVCDHTAWAAGHLGAPVVLVHALGRPDSSSAPADLSGNLRLGARRALLEKLARHDQDRAALAVERGRAILDDGRARMIAAADIEVTPRLRRGDPVEALEEMMETTRLALIGKRGEDASGEMVHLGSNLERLVRASTRPVMVVSRAFRPVETFLIAFDGGASATRAVERVCDSPLLKGAEAHVLTAGGKADRMVAAVERLRAAGFAVTEHHAEGGPEEAIAACVRAHGIGMLVLGKSGHSRLRQLFIGSTTLELMRVCPVPVLIFP</sequence>
<dbReference type="SUPFAM" id="SSF52402">
    <property type="entry name" value="Adenine nucleotide alpha hydrolases-like"/>
    <property type="match status" value="2"/>
</dbReference>